<organism evidence="1 2">
    <name type="scientific">Dreissena polymorpha</name>
    <name type="common">Zebra mussel</name>
    <name type="synonym">Mytilus polymorpha</name>
    <dbReference type="NCBI Taxonomy" id="45954"/>
    <lineage>
        <taxon>Eukaryota</taxon>
        <taxon>Metazoa</taxon>
        <taxon>Spiralia</taxon>
        <taxon>Lophotrochozoa</taxon>
        <taxon>Mollusca</taxon>
        <taxon>Bivalvia</taxon>
        <taxon>Autobranchia</taxon>
        <taxon>Heteroconchia</taxon>
        <taxon>Euheterodonta</taxon>
        <taxon>Imparidentia</taxon>
        <taxon>Neoheterodontei</taxon>
        <taxon>Myida</taxon>
        <taxon>Dreissenoidea</taxon>
        <taxon>Dreissenidae</taxon>
        <taxon>Dreissena</taxon>
    </lineage>
</organism>
<protein>
    <submittedName>
        <fullName evidence="1">Uncharacterized protein</fullName>
    </submittedName>
</protein>
<gene>
    <name evidence="1" type="ORF">DPMN_165054</name>
</gene>
<dbReference type="AlphaFoldDB" id="A0A9D4ISW4"/>
<evidence type="ECO:0000313" key="2">
    <source>
        <dbReference type="Proteomes" id="UP000828390"/>
    </source>
</evidence>
<reference evidence="1" key="2">
    <citation type="submission" date="2020-11" db="EMBL/GenBank/DDBJ databases">
        <authorList>
            <person name="McCartney M.A."/>
            <person name="Auch B."/>
            <person name="Kono T."/>
            <person name="Mallez S."/>
            <person name="Becker A."/>
            <person name="Gohl D.M."/>
            <person name="Silverstein K.A.T."/>
            <person name="Koren S."/>
            <person name="Bechman K.B."/>
            <person name="Herman A."/>
            <person name="Abrahante J.E."/>
            <person name="Garbe J."/>
        </authorList>
    </citation>
    <scope>NUCLEOTIDE SEQUENCE</scope>
    <source>
        <strain evidence="1">Duluth1</strain>
        <tissue evidence="1">Whole animal</tissue>
    </source>
</reference>
<evidence type="ECO:0000313" key="1">
    <source>
        <dbReference type="EMBL" id="KAH3786936.1"/>
    </source>
</evidence>
<keyword evidence="2" id="KW-1185">Reference proteome</keyword>
<reference evidence="1" key="1">
    <citation type="journal article" date="2019" name="bioRxiv">
        <title>The Genome of the Zebra Mussel, Dreissena polymorpha: A Resource for Invasive Species Research.</title>
        <authorList>
            <person name="McCartney M.A."/>
            <person name="Auch B."/>
            <person name="Kono T."/>
            <person name="Mallez S."/>
            <person name="Zhang Y."/>
            <person name="Obille A."/>
            <person name="Becker A."/>
            <person name="Abrahante J.E."/>
            <person name="Garbe J."/>
            <person name="Badalamenti J.P."/>
            <person name="Herman A."/>
            <person name="Mangelson H."/>
            <person name="Liachko I."/>
            <person name="Sullivan S."/>
            <person name="Sone E.D."/>
            <person name="Koren S."/>
            <person name="Silverstein K.A.T."/>
            <person name="Beckman K.B."/>
            <person name="Gohl D.M."/>
        </authorList>
    </citation>
    <scope>NUCLEOTIDE SEQUENCE</scope>
    <source>
        <strain evidence="1">Duluth1</strain>
        <tissue evidence="1">Whole animal</tissue>
    </source>
</reference>
<dbReference type="EMBL" id="JAIWYP010000008">
    <property type="protein sequence ID" value="KAH3786936.1"/>
    <property type="molecule type" value="Genomic_DNA"/>
</dbReference>
<comment type="caution">
    <text evidence="1">The sequence shown here is derived from an EMBL/GenBank/DDBJ whole genome shotgun (WGS) entry which is preliminary data.</text>
</comment>
<name>A0A9D4ISW4_DREPO</name>
<proteinExistence type="predicted"/>
<dbReference type="Proteomes" id="UP000828390">
    <property type="component" value="Unassembled WGS sequence"/>
</dbReference>
<sequence length="1064" mass="119554">MSLQKARVMQKSCAFLSLNARTASRVFSALLKVPKKKLFQKALLQPFEYEVHEEAEERLLHGPLPTQADHPPQDQTETWLRAHTSTQLHYLFQMLVYISHSGLTRIPLHMMLGHAIYERDRIRSLLKAFNRIGACSSYLTIRSARKDGETPIPSTFTKEDYIMAGMDNSDYADKSPISGTEGLHYAALVVFQDATVNRPLSKPPVFKTVISRAHPILKTKLPCQEVPPHIKPTVRPALSQDIVLHPETKQATLLDTQTARNGKLLRGSGLDDALIEGGTVLNGSHYVRTLTGMLMLFEHIRTRLHIQSWRSIGKNAVVSDRLYRRFSIVLQRVSKDPGGHYVVEETRNAGAVAEFELLFHEIGSITSLLNLLTTNKPIDHTECHLQHSLSATRQNSFNHNVEMLLDYVLERQNPYTVTVNVPVPLHNLLTKLAVEKAKKISSTISKRKLPKLTDHLKQSLLTSKAILKERKSPSSNDIADAQRSMDIAKERGMTLMQILSYDLISSSPLFDDDLPAHVNKSQLIGEIESRLDISKCTLPAIKFGNEVIPELLNWIEEADAKKCRMLPLHQAIFRLGTLLAKTMIKAHILTGEDCMSKVGTKHAAVTSDPVQFLMNFGETDTLSEQNEALAEKYLVRVWAGARSPTTAETFDHLRLENYTSASAGLYCLPPTSKAGIFGLTYSAATAPGPCGEFSHFRRKCPPTGGHVFQATGTTFDLVQNIIGTNLLTKFHDDHIKGKMPRPLGGHVFPPIGTMFELIEDIIGKNHLTKFHNDRTINVASREKCSAPDIIRTKLLTKFHEDRKINVASRVLTRNNAPPPGSHFFLTTSIIFELIQDIFGVNLLTKFHEDRTINVASREKCPALGSHDFQANVTIFDLIQDIIETNLLTKLHEDWTLNVASRVFTRSNVTIFEFIQDIIVTNLPIKVHEDWTINVASRLLTRKTAPPPDGHVFSPIWTIFELVRDINETNVLTKFHDDWAKIVTSRVFTRNTAPPPGGHLHEHWASNVTSTVFTSFELSRGINGTNVLTNFMKIRQQMWPLEFSQGKMLTTDDARRTKSDNKSSP</sequence>
<accession>A0A9D4ISW4</accession>